<feature type="transmembrane region" description="Helical" evidence="1">
    <location>
        <begin position="15"/>
        <end position="40"/>
    </location>
</feature>
<evidence type="ECO:0000256" key="1">
    <source>
        <dbReference type="SAM" id="Phobius"/>
    </source>
</evidence>
<dbReference type="EMBL" id="DLVE01000086">
    <property type="protein sequence ID" value="HAA84482.1"/>
    <property type="molecule type" value="Genomic_DNA"/>
</dbReference>
<dbReference type="AlphaFoldDB" id="A0A3B8N5S8"/>
<name>A0A3B8N5S8_9BACT</name>
<evidence type="ECO:0000313" key="3">
    <source>
        <dbReference type="Proteomes" id="UP000257240"/>
    </source>
</evidence>
<accession>A0A3B8N5S8</accession>
<keyword evidence="1" id="KW-1133">Transmembrane helix</keyword>
<sequence>MNYPVWETYFINPGLWVAIIAVFHVFISHFAVGGGIYLWYTDRLSVLTNDQDLREFVRKHTWFFLLITMVLGGVSGVGIWFIIGIASPEATSIL</sequence>
<proteinExistence type="predicted"/>
<feature type="non-terminal residue" evidence="2">
    <location>
        <position position="94"/>
    </location>
</feature>
<protein>
    <submittedName>
        <fullName evidence="2">Cytochrome C</fullName>
    </submittedName>
</protein>
<gene>
    <name evidence="2" type="ORF">DCE01_06840</name>
</gene>
<comment type="caution">
    <text evidence="2">The sequence shown here is derived from an EMBL/GenBank/DDBJ whole genome shotgun (WGS) entry which is preliminary data.</text>
</comment>
<dbReference type="Proteomes" id="UP000257240">
    <property type="component" value="Unassembled WGS sequence"/>
</dbReference>
<evidence type="ECO:0000313" key="2">
    <source>
        <dbReference type="EMBL" id="HAA84482.1"/>
    </source>
</evidence>
<keyword evidence="1" id="KW-0472">Membrane</keyword>
<organism evidence="2 3">
    <name type="scientific">Thermodesulfobacterium commune</name>
    <dbReference type="NCBI Taxonomy" id="1741"/>
    <lineage>
        <taxon>Bacteria</taxon>
        <taxon>Pseudomonadati</taxon>
        <taxon>Thermodesulfobacteriota</taxon>
        <taxon>Thermodesulfobacteria</taxon>
        <taxon>Thermodesulfobacteriales</taxon>
        <taxon>Thermodesulfobacteriaceae</taxon>
        <taxon>Thermodesulfobacterium</taxon>
    </lineage>
</organism>
<reference evidence="2 3" key="1">
    <citation type="journal article" date="2018" name="Nat. Biotechnol.">
        <title>A standardized bacterial taxonomy based on genome phylogeny substantially revises the tree of life.</title>
        <authorList>
            <person name="Parks D.H."/>
            <person name="Chuvochina M."/>
            <person name="Waite D.W."/>
            <person name="Rinke C."/>
            <person name="Skarshewski A."/>
            <person name="Chaumeil P.A."/>
            <person name="Hugenholtz P."/>
        </authorList>
    </citation>
    <scope>NUCLEOTIDE SEQUENCE [LARGE SCALE GENOMIC DNA]</scope>
    <source>
        <strain evidence="2">UBA12529</strain>
    </source>
</reference>
<feature type="transmembrane region" description="Helical" evidence="1">
    <location>
        <begin position="61"/>
        <end position="86"/>
    </location>
</feature>
<keyword evidence="1" id="KW-0812">Transmembrane</keyword>